<dbReference type="Proteomes" id="UP000051952">
    <property type="component" value="Unassembled WGS sequence"/>
</dbReference>
<dbReference type="EMBL" id="CYKH01000874">
    <property type="protein sequence ID" value="CUG56113.1"/>
    <property type="molecule type" value="Genomic_DNA"/>
</dbReference>
<organism evidence="1 2">
    <name type="scientific">Bodo saltans</name>
    <name type="common">Flagellated protozoan</name>
    <dbReference type="NCBI Taxonomy" id="75058"/>
    <lineage>
        <taxon>Eukaryota</taxon>
        <taxon>Discoba</taxon>
        <taxon>Euglenozoa</taxon>
        <taxon>Kinetoplastea</taxon>
        <taxon>Metakinetoplastina</taxon>
        <taxon>Eubodonida</taxon>
        <taxon>Bodonidae</taxon>
        <taxon>Bodo</taxon>
    </lineage>
</organism>
<proteinExistence type="predicted"/>
<name>A0A0S4J1K6_BODSA</name>
<feature type="non-terminal residue" evidence="1">
    <location>
        <position position="310"/>
    </location>
</feature>
<gene>
    <name evidence="1" type="ORF">BSAL_81340</name>
</gene>
<evidence type="ECO:0000313" key="2">
    <source>
        <dbReference type="Proteomes" id="UP000051952"/>
    </source>
</evidence>
<evidence type="ECO:0000313" key="1">
    <source>
        <dbReference type="EMBL" id="CUG56113.1"/>
    </source>
</evidence>
<accession>A0A0S4J1K6</accession>
<sequence length="310" mass="34380">MFHVGSLNPAVPPPRKHQTHIFWDYESIHPSPPKMTAVQLYRKLKEYLKEKGVTPGVEHCNVYALPSPANRTDLEELYKKKKMTAVQLYRKLKEYLKEKGVTPGVEHCNVYALPSPANRTDLEELYDLGLNVLRGTSSRVALHSDMSAALSNIRTTSSTENVNVVVITREKCFGKNIKELSDNDFHVYVIHDFVAGSSAADILEMYATRWFAMSDILGPMLLTTSASSGSGGASLADSQHSTTTTTTKVQHVQGRTVLIEGRRVSLDDLEVTSAVRDILDNPTSLGMRWCANLAPHDIQTCKQAHRSSPS</sequence>
<reference evidence="2" key="1">
    <citation type="submission" date="2015-09" db="EMBL/GenBank/DDBJ databases">
        <authorList>
            <consortium name="Pathogen Informatics"/>
        </authorList>
    </citation>
    <scope>NUCLEOTIDE SEQUENCE [LARGE SCALE GENOMIC DNA]</scope>
    <source>
        <strain evidence="2">Lake Konstanz</strain>
    </source>
</reference>
<evidence type="ECO:0008006" key="3">
    <source>
        <dbReference type="Google" id="ProtNLM"/>
    </source>
</evidence>
<protein>
    <recommendedName>
        <fullName evidence="3">NYN domain-containing protein</fullName>
    </recommendedName>
</protein>
<keyword evidence="2" id="KW-1185">Reference proteome</keyword>
<dbReference type="AlphaFoldDB" id="A0A0S4J1K6"/>
<dbReference type="VEuPathDB" id="TriTrypDB:BSAL_81340"/>